<evidence type="ECO:0000256" key="2">
    <source>
        <dbReference type="ARBA" id="ARBA00012755"/>
    </source>
</evidence>
<dbReference type="GO" id="GO:0004557">
    <property type="term" value="F:alpha-galactosidase activity"/>
    <property type="evidence" value="ECO:0007669"/>
    <property type="project" value="UniProtKB-UniRule"/>
</dbReference>
<comment type="similarity">
    <text evidence="5">Belongs to the glycosyl hydrolase.</text>
</comment>
<dbReference type="CDD" id="cd14791">
    <property type="entry name" value="GH36"/>
    <property type="match status" value="1"/>
</dbReference>
<evidence type="ECO:0000313" key="10">
    <source>
        <dbReference type="Proteomes" id="UP000306509"/>
    </source>
</evidence>
<dbReference type="SUPFAM" id="SSF51445">
    <property type="entry name" value="(Trans)glycosidases"/>
    <property type="match status" value="1"/>
</dbReference>
<keyword evidence="4 5" id="KW-0326">Glycosidase</keyword>
<dbReference type="RefSeq" id="WP_138002717.1">
    <property type="nucleotide sequence ID" value="NZ_QGQD01000057.1"/>
</dbReference>
<dbReference type="PRINTS" id="PR00743">
    <property type="entry name" value="GLHYDRLASE36"/>
</dbReference>
<evidence type="ECO:0000256" key="5">
    <source>
        <dbReference type="PIRNR" id="PIRNR005536"/>
    </source>
</evidence>
<evidence type="ECO:0000313" key="9">
    <source>
        <dbReference type="EMBL" id="TLD00272.1"/>
    </source>
</evidence>
<evidence type="ECO:0000256" key="4">
    <source>
        <dbReference type="ARBA" id="ARBA00023295"/>
    </source>
</evidence>
<dbReference type="PANTHER" id="PTHR43053:SF3">
    <property type="entry name" value="ALPHA-GALACTOSIDASE C-RELATED"/>
    <property type="match status" value="1"/>
</dbReference>
<dbReference type="GO" id="GO:0016052">
    <property type="term" value="P:carbohydrate catabolic process"/>
    <property type="evidence" value="ECO:0007669"/>
    <property type="project" value="InterPro"/>
</dbReference>
<dbReference type="Gene3D" id="2.60.40.1180">
    <property type="entry name" value="Golgi alpha-mannosidase II"/>
    <property type="match status" value="1"/>
</dbReference>
<dbReference type="InterPro" id="IPR002252">
    <property type="entry name" value="Glyco_hydro_36"/>
</dbReference>
<comment type="catalytic activity">
    <reaction evidence="1 5">
        <text>Hydrolysis of terminal, non-reducing alpha-D-galactose residues in alpha-D-galactosides, including galactose oligosaccharides, galactomannans and galactolipids.</text>
        <dbReference type="EC" id="3.2.1.22"/>
    </reaction>
</comment>
<feature type="active site" description="Nucleophile" evidence="6">
    <location>
        <position position="479"/>
    </location>
</feature>
<dbReference type="Pfam" id="PF16875">
    <property type="entry name" value="Glyco_hydro_36N"/>
    <property type="match status" value="1"/>
</dbReference>
<dbReference type="Gene3D" id="2.70.98.60">
    <property type="entry name" value="alpha-galactosidase from lactobacil brevis"/>
    <property type="match status" value="1"/>
</dbReference>
<evidence type="ECO:0000259" key="8">
    <source>
        <dbReference type="Pfam" id="PF16875"/>
    </source>
</evidence>
<dbReference type="InterPro" id="IPR050985">
    <property type="entry name" value="Alpha-glycosidase_related"/>
</dbReference>
<keyword evidence="10" id="KW-1185">Reference proteome</keyword>
<feature type="domain" description="Glycosyl hydrolase family 36 C-terminal" evidence="7">
    <location>
        <begin position="651"/>
        <end position="727"/>
    </location>
</feature>
<dbReference type="InterPro" id="IPR013785">
    <property type="entry name" value="Aldolase_TIM"/>
</dbReference>
<dbReference type="PANTHER" id="PTHR43053">
    <property type="entry name" value="GLYCOSIDASE FAMILY 31"/>
    <property type="match status" value="1"/>
</dbReference>
<dbReference type="AlphaFoldDB" id="A0A4U8Q5Y5"/>
<name>A0A4U8Q5Y5_9FIRM</name>
<comment type="caution">
    <text evidence="9">The sequence shown here is derived from an EMBL/GenBank/DDBJ whole genome shotgun (WGS) entry which is preliminary data.</text>
</comment>
<dbReference type="PROSITE" id="PS00512">
    <property type="entry name" value="ALPHA_GALACTOSIDASE"/>
    <property type="match status" value="1"/>
</dbReference>
<dbReference type="InterPro" id="IPR000111">
    <property type="entry name" value="Glyco_hydro_27/36_CS"/>
</dbReference>
<dbReference type="FunFam" id="3.20.20.70:FF:000118">
    <property type="entry name" value="Alpha-galactosidase"/>
    <property type="match status" value="1"/>
</dbReference>
<dbReference type="InterPro" id="IPR017853">
    <property type="entry name" value="GH"/>
</dbReference>
<dbReference type="Gene3D" id="3.20.20.70">
    <property type="entry name" value="Aldolase class I"/>
    <property type="match status" value="1"/>
</dbReference>
<evidence type="ECO:0000256" key="3">
    <source>
        <dbReference type="ARBA" id="ARBA00022801"/>
    </source>
</evidence>
<dbReference type="InterPro" id="IPR031704">
    <property type="entry name" value="Glyco_hydro_36_N"/>
</dbReference>
<dbReference type="EC" id="3.2.1.22" evidence="2 5"/>
<gene>
    <name evidence="9" type="primary">rafA_1</name>
    <name evidence="9" type="ORF">DSM106044_02940</name>
</gene>
<dbReference type="Pfam" id="PF16874">
    <property type="entry name" value="Glyco_hydro_36C"/>
    <property type="match status" value="1"/>
</dbReference>
<dbReference type="InterPro" id="IPR031705">
    <property type="entry name" value="Glyco_hydro_36_C"/>
</dbReference>
<evidence type="ECO:0000256" key="1">
    <source>
        <dbReference type="ARBA" id="ARBA00001255"/>
    </source>
</evidence>
<dbReference type="STRING" id="180332.GCA_000797495_03591"/>
<dbReference type="InterPro" id="IPR038417">
    <property type="entry name" value="Alpga-gal_N_sf"/>
</dbReference>
<dbReference type="Proteomes" id="UP000306509">
    <property type="component" value="Unassembled WGS sequence"/>
</dbReference>
<proteinExistence type="inferred from homology"/>
<protein>
    <recommendedName>
        <fullName evidence="2 5">Alpha-galactosidase</fullName>
        <ecNumber evidence="2 5">3.2.1.22</ecNumber>
    </recommendedName>
</protein>
<organism evidence="9 10">
    <name type="scientific">Robinsoniella peoriensis</name>
    <dbReference type="NCBI Taxonomy" id="180332"/>
    <lineage>
        <taxon>Bacteria</taxon>
        <taxon>Bacillati</taxon>
        <taxon>Bacillota</taxon>
        <taxon>Clostridia</taxon>
        <taxon>Lachnospirales</taxon>
        <taxon>Lachnospiraceae</taxon>
        <taxon>Robinsoniella</taxon>
    </lineage>
</organism>
<sequence length="731" mass="83258">MGIAVNEQQKLFTLTTDSAAYQMKVNAWGILLHQYYGGKTDEEDMGYLAQMWDVSFAGNPYETGRDRTFSLDVQPQEYTSNGVGDYRINSIEVENADGTRGTDLRYVSYRIIPGKYALQGLPAMYGEKEDADTLEIVLKDTATDLEVTLYYSVWEEFDIITRAVKIKNGNQEPVRLEKAASVCLDLPYGDWDMMHFHGRHAMERQMERVPLFHGIQSVGSTRGASSHHHNPFVILCDKEATEDYGNCYGISLVYSGNFEAQIELDQLNQVRAVMGINSQKFAYTLQPGDEFITPEVVMVYSGEGLGAMSRKLHKAYQNHLCRGKYKKQRRPVLLNNWEATYFDFNEEKLLEIAKGAASLGVEMLVMDDGWFGIRNDDNTGLGDWYVNTQKLKGGLEPLVKQVNDLGLKFGIWLEPEMVSEDSDLYRAHPDWAFTMPDRKPNRSRFQLVLDMTREDVRDYLFEKISKVLDSANIEYVKWDMNRSICDLYSADLPKDRQAEIPHRYILGLYDLLEKLTGKYPDVLFEGCSGGGGRFDPGMLYYSPQYWCSDDTDAIERIKIQYGTSFAYPISSVGSHVSAVPNHQTGRLTPFETRGVVAMAGSFGYELDLNKLSDEEKGMVTEQIERFKKYYDLIHYGDYYRLSNPFERDDYAAWEYVSEDKSEALLHGVVLHAKANMVRIHVKLKGLDPDKIYRVNGTDEIHSGKALMHGGILFPRTSGDYQAVEILLTEVS</sequence>
<feature type="domain" description="Glycosyl hydrolase family 36 N-terminal" evidence="8">
    <location>
        <begin position="30"/>
        <end position="286"/>
    </location>
</feature>
<feature type="active site" description="Proton donor" evidence="6">
    <location>
        <position position="549"/>
    </location>
</feature>
<dbReference type="Pfam" id="PF02065">
    <property type="entry name" value="Melibiase"/>
    <property type="match status" value="1"/>
</dbReference>
<evidence type="ECO:0000256" key="6">
    <source>
        <dbReference type="PIRSR" id="PIRSR005536-1"/>
    </source>
</evidence>
<reference evidence="9 10" key="1">
    <citation type="journal article" date="2019" name="Anaerobe">
        <title>Detection of Robinsoniella peoriensis in multiple bone samples of a trauma patient.</title>
        <authorList>
            <person name="Schrottner P."/>
            <person name="Hartwich K."/>
            <person name="Bunk B."/>
            <person name="Schober I."/>
            <person name="Helbig S."/>
            <person name="Rudolph W.W."/>
            <person name="Gunzer F."/>
        </authorList>
    </citation>
    <scope>NUCLEOTIDE SEQUENCE [LARGE SCALE GENOMIC DNA]</scope>
    <source>
        <strain evidence="9 10">DSM 106044</strain>
    </source>
</reference>
<accession>A0A4U8Q5Y5</accession>
<dbReference type="InterPro" id="IPR013780">
    <property type="entry name" value="Glyco_hydro_b"/>
</dbReference>
<keyword evidence="3 5" id="KW-0378">Hydrolase</keyword>
<dbReference type="PIRSF" id="PIRSF005536">
    <property type="entry name" value="Agal"/>
    <property type="match status" value="1"/>
</dbReference>
<dbReference type="EMBL" id="QGQD01000057">
    <property type="protein sequence ID" value="TLD00272.1"/>
    <property type="molecule type" value="Genomic_DNA"/>
</dbReference>
<evidence type="ECO:0000259" key="7">
    <source>
        <dbReference type="Pfam" id="PF16874"/>
    </source>
</evidence>